<keyword evidence="2" id="KW-1185">Reference proteome</keyword>
<name>A0AAN9A6N5_HALRR</name>
<accession>A0AAN9A6N5</accession>
<dbReference type="EMBL" id="JAXCGZ010013955">
    <property type="protein sequence ID" value="KAK7071767.1"/>
    <property type="molecule type" value="Genomic_DNA"/>
</dbReference>
<comment type="caution">
    <text evidence="1">The sequence shown here is derived from an EMBL/GenBank/DDBJ whole genome shotgun (WGS) entry which is preliminary data.</text>
</comment>
<evidence type="ECO:0000313" key="2">
    <source>
        <dbReference type="Proteomes" id="UP001381693"/>
    </source>
</evidence>
<feature type="non-terminal residue" evidence="1">
    <location>
        <position position="73"/>
    </location>
</feature>
<protein>
    <submittedName>
        <fullName evidence="1">Uncharacterized protein</fullName>
    </submittedName>
</protein>
<evidence type="ECO:0000313" key="1">
    <source>
        <dbReference type="EMBL" id="KAK7071767.1"/>
    </source>
</evidence>
<dbReference type="Proteomes" id="UP001381693">
    <property type="component" value="Unassembled WGS sequence"/>
</dbReference>
<dbReference type="AlphaFoldDB" id="A0AAN9A6N5"/>
<sequence>AVQQIKRARFQAFMRIDSDQRSPSLFSVTKYGLKTGNTGPTPVVGPSSVVPPNFLQTATHNRLPVKFAMSKSK</sequence>
<gene>
    <name evidence="1" type="ORF">SK128_006529</name>
</gene>
<reference evidence="1 2" key="1">
    <citation type="submission" date="2023-11" db="EMBL/GenBank/DDBJ databases">
        <title>Halocaridina rubra genome assembly.</title>
        <authorList>
            <person name="Smith C."/>
        </authorList>
    </citation>
    <scope>NUCLEOTIDE SEQUENCE [LARGE SCALE GENOMIC DNA]</scope>
    <source>
        <strain evidence="1">EP-1</strain>
        <tissue evidence="1">Whole</tissue>
    </source>
</reference>
<feature type="non-terminal residue" evidence="1">
    <location>
        <position position="1"/>
    </location>
</feature>
<organism evidence="1 2">
    <name type="scientific">Halocaridina rubra</name>
    <name type="common">Hawaiian red shrimp</name>
    <dbReference type="NCBI Taxonomy" id="373956"/>
    <lineage>
        <taxon>Eukaryota</taxon>
        <taxon>Metazoa</taxon>
        <taxon>Ecdysozoa</taxon>
        <taxon>Arthropoda</taxon>
        <taxon>Crustacea</taxon>
        <taxon>Multicrustacea</taxon>
        <taxon>Malacostraca</taxon>
        <taxon>Eumalacostraca</taxon>
        <taxon>Eucarida</taxon>
        <taxon>Decapoda</taxon>
        <taxon>Pleocyemata</taxon>
        <taxon>Caridea</taxon>
        <taxon>Atyoidea</taxon>
        <taxon>Atyidae</taxon>
        <taxon>Halocaridina</taxon>
    </lineage>
</organism>
<proteinExistence type="predicted"/>